<reference evidence="1 2" key="1">
    <citation type="submission" date="2012-02" db="EMBL/GenBank/DDBJ databases">
        <title>Shotgun genome sequence of Phaeospirillum photometricum DSM 122.</title>
        <authorList>
            <person name="Duquesne K."/>
            <person name="Sturgis J."/>
        </authorList>
    </citation>
    <scope>NUCLEOTIDE SEQUENCE [LARGE SCALE GENOMIC DNA]</scope>
    <source>
        <strain evidence="2">DSM122</strain>
    </source>
</reference>
<sequence>MPGSEPSVWELIDDPIGALVRQRDAIEVADVLAAVNAARSGLTRGETRTCPMM</sequence>
<dbReference type="PATRIC" id="fig|1150469.3.peg.2899"/>
<dbReference type="Proteomes" id="UP000033220">
    <property type="component" value="Chromosome DSM 122"/>
</dbReference>
<evidence type="ECO:0000313" key="1">
    <source>
        <dbReference type="EMBL" id="CCG09174.1"/>
    </source>
</evidence>
<evidence type="ECO:0000313" key="2">
    <source>
        <dbReference type="Proteomes" id="UP000033220"/>
    </source>
</evidence>
<name>H6SMN9_PARPM</name>
<dbReference type="KEGG" id="rpm:RSPPHO_02548"/>
<dbReference type="EMBL" id="HE663493">
    <property type="protein sequence ID" value="CCG09174.1"/>
    <property type="molecule type" value="Genomic_DNA"/>
</dbReference>
<protein>
    <submittedName>
        <fullName evidence="1">Uncharacterized protein</fullName>
    </submittedName>
</protein>
<proteinExistence type="predicted"/>
<gene>
    <name evidence="1" type="ORF">RSPPHO_02548</name>
</gene>
<organism evidence="1 2">
    <name type="scientific">Pararhodospirillum photometricum DSM 122</name>
    <dbReference type="NCBI Taxonomy" id="1150469"/>
    <lineage>
        <taxon>Bacteria</taxon>
        <taxon>Pseudomonadati</taxon>
        <taxon>Pseudomonadota</taxon>
        <taxon>Alphaproteobacteria</taxon>
        <taxon>Rhodospirillales</taxon>
        <taxon>Rhodospirillaceae</taxon>
        <taxon>Pararhodospirillum</taxon>
    </lineage>
</organism>
<accession>H6SMN9</accession>
<dbReference type="AlphaFoldDB" id="H6SMN9"/>
<dbReference type="HOGENOM" id="CLU_3065667_0_0_5"/>
<keyword evidence="2" id="KW-1185">Reference proteome</keyword>